<reference evidence="7 8" key="1">
    <citation type="submission" date="2020-06" db="EMBL/GenBank/DDBJ databases">
        <title>Genome mining for natural products.</title>
        <authorList>
            <person name="Zhang B."/>
            <person name="Shi J."/>
            <person name="Ge H."/>
        </authorList>
    </citation>
    <scope>NUCLEOTIDE SEQUENCE [LARGE SCALE GENOMIC DNA]</scope>
    <source>
        <strain evidence="7 8">NA00687</strain>
    </source>
</reference>
<dbReference type="AlphaFoldDB" id="A0A7H8N1F9"/>
<keyword evidence="4" id="KW-0804">Transcription</keyword>
<name>A0A7H8N1F9_9ACTN</name>
<dbReference type="PANTHER" id="PTHR30346">
    <property type="entry name" value="TRANSCRIPTIONAL DUAL REGULATOR HCAR-RELATED"/>
    <property type="match status" value="1"/>
</dbReference>
<dbReference type="RefSeq" id="WP_176160017.1">
    <property type="nucleotide sequence ID" value="NZ_CP054929.1"/>
</dbReference>
<keyword evidence="2" id="KW-0805">Transcription regulation</keyword>
<proteinExistence type="inferred from homology"/>
<evidence type="ECO:0000256" key="1">
    <source>
        <dbReference type="ARBA" id="ARBA00009437"/>
    </source>
</evidence>
<evidence type="ECO:0000313" key="8">
    <source>
        <dbReference type="Proteomes" id="UP000509303"/>
    </source>
</evidence>
<evidence type="ECO:0000256" key="3">
    <source>
        <dbReference type="ARBA" id="ARBA00023125"/>
    </source>
</evidence>
<dbReference type="PANTHER" id="PTHR30346:SF0">
    <property type="entry name" value="HCA OPERON TRANSCRIPTIONAL ACTIVATOR HCAR"/>
    <property type="match status" value="1"/>
</dbReference>
<organism evidence="7 8">
    <name type="scientific">Streptomyces buecherae</name>
    <dbReference type="NCBI Taxonomy" id="2763006"/>
    <lineage>
        <taxon>Bacteria</taxon>
        <taxon>Bacillati</taxon>
        <taxon>Actinomycetota</taxon>
        <taxon>Actinomycetes</taxon>
        <taxon>Kitasatosporales</taxon>
        <taxon>Streptomycetaceae</taxon>
        <taxon>Streptomyces</taxon>
    </lineage>
</organism>
<evidence type="ECO:0000256" key="5">
    <source>
        <dbReference type="SAM" id="MobiDB-lite"/>
    </source>
</evidence>
<dbReference type="Gene3D" id="3.40.190.10">
    <property type="entry name" value="Periplasmic binding protein-like II"/>
    <property type="match status" value="2"/>
</dbReference>
<comment type="similarity">
    <text evidence="1">Belongs to the LysR transcriptional regulatory family.</text>
</comment>
<keyword evidence="3" id="KW-0238">DNA-binding</keyword>
<dbReference type="GO" id="GO:0003700">
    <property type="term" value="F:DNA-binding transcription factor activity"/>
    <property type="evidence" value="ECO:0007669"/>
    <property type="project" value="TreeGrafter"/>
</dbReference>
<dbReference type="GO" id="GO:0032993">
    <property type="term" value="C:protein-DNA complex"/>
    <property type="evidence" value="ECO:0007669"/>
    <property type="project" value="TreeGrafter"/>
</dbReference>
<sequence>MFGPLRAGQVDVLVTQFPVAEPDLARGPVVARVPRTLAVAANHPLAGRAAVSVEDLARDRVFACAGDVPAYWQVHLAPSLTPSGQPARRGRSAATLQETLAMVGAGQGISPVGADVARSYAPRGVAYVPFRDASPLEYGPVWRAAGGHGPRAGLRGGGRAGGGRAGGGRVGGRRAGVGDAAGWAAAVE</sequence>
<feature type="region of interest" description="Disordered" evidence="5">
    <location>
        <begin position="151"/>
        <end position="174"/>
    </location>
</feature>
<evidence type="ECO:0000256" key="4">
    <source>
        <dbReference type="ARBA" id="ARBA00023163"/>
    </source>
</evidence>
<dbReference type="InterPro" id="IPR005119">
    <property type="entry name" value="LysR_subst-bd"/>
</dbReference>
<evidence type="ECO:0000259" key="6">
    <source>
        <dbReference type="Pfam" id="PF03466"/>
    </source>
</evidence>
<evidence type="ECO:0000256" key="2">
    <source>
        <dbReference type="ARBA" id="ARBA00023015"/>
    </source>
</evidence>
<feature type="domain" description="LysR substrate-binding" evidence="6">
    <location>
        <begin position="5"/>
        <end position="151"/>
    </location>
</feature>
<protein>
    <recommendedName>
        <fullName evidence="6">LysR substrate-binding domain-containing protein</fullName>
    </recommendedName>
</protein>
<dbReference type="GO" id="GO:0003677">
    <property type="term" value="F:DNA binding"/>
    <property type="evidence" value="ECO:0007669"/>
    <property type="project" value="UniProtKB-KW"/>
</dbReference>
<dbReference type="Proteomes" id="UP000509303">
    <property type="component" value="Chromosome"/>
</dbReference>
<keyword evidence="8" id="KW-1185">Reference proteome</keyword>
<gene>
    <name evidence="7" type="ORF">HUT08_00815</name>
</gene>
<evidence type="ECO:0000313" key="7">
    <source>
        <dbReference type="EMBL" id="QKW48320.1"/>
    </source>
</evidence>
<dbReference type="SUPFAM" id="SSF53850">
    <property type="entry name" value="Periplasmic binding protein-like II"/>
    <property type="match status" value="1"/>
</dbReference>
<dbReference type="EMBL" id="CP054929">
    <property type="protein sequence ID" value="QKW48320.1"/>
    <property type="molecule type" value="Genomic_DNA"/>
</dbReference>
<accession>A0A7H8N1F9</accession>
<dbReference type="Pfam" id="PF03466">
    <property type="entry name" value="LysR_substrate"/>
    <property type="match status" value="1"/>
</dbReference>